<dbReference type="Proteomes" id="UP000620124">
    <property type="component" value="Unassembled WGS sequence"/>
</dbReference>
<dbReference type="OrthoDB" id="3043573at2759"/>
<keyword evidence="1" id="KW-0812">Transmembrane</keyword>
<keyword evidence="1" id="KW-1133">Transmembrane helix</keyword>
<comment type="caution">
    <text evidence="3">The sequence shown here is derived from an EMBL/GenBank/DDBJ whole genome shotgun (WGS) entry which is preliminary data.</text>
</comment>
<name>A0A8H6X5B1_9AGAR</name>
<evidence type="ECO:0000256" key="1">
    <source>
        <dbReference type="SAM" id="Phobius"/>
    </source>
</evidence>
<organism evidence="3 4">
    <name type="scientific">Mycena venus</name>
    <dbReference type="NCBI Taxonomy" id="2733690"/>
    <lineage>
        <taxon>Eukaryota</taxon>
        <taxon>Fungi</taxon>
        <taxon>Dikarya</taxon>
        <taxon>Basidiomycota</taxon>
        <taxon>Agaricomycotina</taxon>
        <taxon>Agaricomycetes</taxon>
        <taxon>Agaricomycetidae</taxon>
        <taxon>Agaricales</taxon>
        <taxon>Marasmiineae</taxon>
        <taxon>Mycenaceae</taxon>
        <taxon>Mycena</taxon>
    </lineage>
</organism>
<keyword evidence="1" id="KW-0472">Membrane</keyword>
<feature type="domain" description="DUF6535" evidence="2">
    <location>
        <begin position="24"/>
        <end position="200"/>
    </location>
</feature>
<dbReference type="EMBL" id="JACAZI010000026">
    <property type="protein sequence ID" value="KAF7334499.1"/>
    <property type="molecule type" value="Genomic_DNA"/>
</dbReference>
<feature type="transmembrane region" description="Helical" evidence="1">
    <location>
        <begin position="205"/>
        <end position="230"/>
    </location>
</feature>
<reference evidence="3" key="1">
    <citation type="submission" date="2020-05" db="EMBL/GenBank/DDBJ databases">
        <title>Mycena genomes resolve the evolution of fungal bioluminescence.</title>
        <authorList>
            <person name="Tsai I.J."/>
        </authorList>
    </citation>
    <scope>NUCLEOTIDE SEQUENCE</scope>
    <source>
        <strain evidence="3">CCC161011</strain>
    </source>
</reference>
<evidence type="ECO:0000259" key="2">
    <source>
        <dbReference type="Pfam" id="PF20153"/>
    </source>
</evidence>
<sequence>MAHKAKVEKEDIHPDEEAAAAKLWAVYVSEAEKYDRSLVESWKSDMEGLLIFAALFSAILTAFLIESYKSLNPDSGDLTVHLLAQISQQLTVSTNGSTFSIPPLPSFTPTLSSLICNGLWFMSLGFSLACALIATFVQQWARDFLHKADIRSAPVIRARIFSYLYYGLKRFQMHTVVEIIPLLLHGSLLLFFSGLVAFLTTVNTVMTVIAATVLAIVSTVYCTLTLLPLLHLDCPYRTPLSGAFWRISHGLVGFWYRRNPPHGTAHEPGASDGLGDALELHDETMVEAMSRTALETRSERDYKALVWTVKSLADDAELEPFIEAIPDLLWGPSYRRHTYEAHIRGLVRNPDTRLLPRIESLRNGCYTGLLPWDASQRRIISCYKAFWAIASLAKPDRSFPWNAQAAYLLESSESDQTSSGQALDFADLHNKFAPENADIEPYLVSAHAMMLWSTFAAIEGNLLKLRESLATWEVGPRNEVELAHVGSYLSGVHLKFHTLRTASIQMPGSPNISHLRNMLDEYLYEIPYRIVLRFLSQSVCLKSPPYRWQETRTMIRVSHPVPISLKNFVESKINDAILGQLDKLKEPVDMTRAWIDEGIVEIVSFWEPDDSYRIPSGIIALLNHRPSLLNHWAFEDSQNTSMATIKIRLWDCFRRTQSIEMYLDSFTAMWHLVFIGLGRFLPVDSPTYPFDLVLKTLSMAESPFPLITCSVIALLKVQILRDHDWLFRTVEEALLRLNHHLFPAESAIQVPEGLYSVRGENDRLAGFSTMSSLLRHRVLEARVDVIAEYFEYCNSDVLPFNAVETISKIKEGDYLVPQAPIHRTHQMRLANSIDDIFTADGGQRMDLMKEIVGYPFWDLYAEGVQTEEQVSAHFQELKRISDIGVIPYQGWPPYVGIFWPWLDNPTARDKIKHAFTVYEERLSSTSDSAVVLQRLQRILQGMECWHTKLHPFRIGPWSVVEDENQQLNLDDGSVEPEP</sequence>
<feature type="transmembrane region" description="Helical" evidence="1">
    <location>
        <begin position="119"/>
        <end position="137"/>
    </location>
</feature>
<dbReference type="AlphaFoldDB" id="A0A8H6X5B1"/>
<gene>
    <name evidence="3" type="ORF">MVEN_02279400</name>
</gene>
<evidence type="ECO:0000313" key="3">
    <source>
        <dbReference type="EMBL" id="KAF7334499.1"/>
    </source>
</evidence>
<accession>A0A8H6X5B1</accession>
<keyword evidence="4" id="KW-1185">Reference proteome</keyword>
<dbReference type="InterPro" id="IPR045338">
    <property type="entry name" value="DUF6535"/>
</dbReference>
<evidence type="ECO:0000313" key="4">
    <source>
        <dbReference type="Proteomes" id="UP000620124"/>
    </source>
</evidence>
<dbReference type="Pfam" id="PF20153">
    <property type="entry name" value="DUF6535"/>
    <property type="match status" value="1"/>
</dbReference>
<protein>
    <recommendedName>
        <fullName evidence="2">DUF6535 domain-containing protein</fullName>
    </recommendedName>
</protein>
<proteinExistence type="predicted"/>
<feature type="transmembrane region" description="Helical" evidence="1">
    <location>
        <begin position="179"/>
        <end position="199"/>
    </location>
</feature>
<feature type="transmembrane region" description="Helical" evidence="1">
    <location>
        <begin position="46"/>
        <end position="65"/>
    </location>
</feature>